<evidence type="ECO:0000313" key="2">
    <source>
        <dbReference type="EMBL" id="GAA4246385.1"/>
    </source>
</evidence>
<evidence type="ECO:0000256" key="1">
    <source>
        <dbReference type="SAM" id="MobiDB-lite"/>
    </source>
</evidence>
<feature type="compositionally biased region" description="Basic and acidic residues" evidence="1">
    <location>
        <begin position="14"/>
        <end position="33"/>
    </location>
</feature>
<protein>
    <submittedName>
        <fullName evidence="2">Uncharacterized protein</fullName>
    </submittedName>
</protein>
<feature type="region of interest" description="Disordered" evidence="1">
    <location>
        <begin position="1"/>
        <end position="51"/>
    </location>
</feature>
<evidence type="ECO:0000313" key="3">
    <source>
        <dbReference type="Proteomes" id="UP001500620"/>
    </source>
</evidence>
<proteinExistence type="predicted"/>
<keyword evidence="3" id="KW-1185">Reference proteome</keyword>
<comment type="caution">
    <text evidence="2">The sequence shown here is derived from an EMBL/GenBank/DDBJ whole genome shotgun (WGS) entry which is preliminary data.</text>
</comment>
<name>A0ABP8D2I0_9ACTN</name>
<sequence length="168" mass="17948">MRTRRGPIRFIPVPRDRRQRNEPNQKTEQHTDMSDDYTPFSTDLDGNGTDDPAAIYTLDDGSNVLVGDLDHDGQVDIAALDSDGDGVYEQAYDPETGITTDLTGSDPDYSAEYDDPGYDGEGGNLDGDVAAAGDSAGGGDSGGYWDAGAVSDMMEMQHETSMAVINNI</sequence>
<feature type="region of interest" description="Disordered" evidence="1">
    <location>
        <begin position="81"/>
        <end position="140"/>
    </location>
</feature>
<dbReference type="EMBL" id="BAABAT010000003">
    <property type="protein sequence ID" value="GAA4246385.1"/>
    <property type="molecule type" value="Genomic_DNA"/>
</dbReference>
<gene>
    <name evidence="2" type="ORF">GCM10022255_017390</name>
</gene>
<reference evidence="3" key="1">
    <citation type="journal article" date="2019" name="Int. J. Syst. Evol. Microbiol.">
        <title>The Global Catalogue of Microorganisms (GCM) 10K type strain sequencing project: providing services to taxonomists for standard genome sequencing and annotation.</title>
        <authorList>
            <consortium name="The Broad Institute Genomics Platform"/>
            <consortium name="The Broad Institute Genome Sequencing Center for Infectious Disease"/>
            <person name="Wu L."/>
            <person name="Ma J."/>
        </authorList>
    </citation>
    <scope>NUCLEOTIDE SEQUENCE [LARGE SCALE GENOMIC DNA]</scope>
    <source>
        <strain evidence="3">JCM 17441</strain>
    </source>
</reference>
<accession>A0ABP8D2I0</accession>
<organism evidence="2 3">
    <name type="scientific">Dactylosporangium darangshiense</name>
    <dbReference type="NCBI Taxonomy" id="579108"/>
    <lineage>
        <taxon>Bacteria</taxon>
        <taxon>Bacillati</taxon>
        <taxon>Actinomycetota</taxon>
        <taxon>Actinomycetes</taxon>
        <taxon>Micromonosporales</taxon>
        <taxon>Micromonosporaceae</taxon>
        <taxon>Dactylosporangium</taxon>
    </lineage>
</organism>
<feature type="compositionally biased region" description="Acidic residues" evidence="1">
    <location>
        <begin position="109"/>
        <end position="118"/>
    </location>
</feature>
<dbReference type="Proteomes" id="UP001500620">
    <property type="component" value="Unassembled WGS sequence"/>
</dbReference>